<dbReference type="PANTHER" id="PTHR45943:SF1">
    <property type="entry name" value="E3 UBIQUITIN-PROTEIN LIGASE MYCBP2"/>
    <property type="match status" value="1"/>
</dbReference>
<dbReference type="GO" id="GO:0005886">
    <property type="term" value="C:plasma membrane"/>
    <property type="evidence" value="ECO:0007669"/>
    <property type="project" value="TreeGrafter"/>
</dbReference>
<evidence type="ECO:0000313" key="1">
    <source>
        <dbReference type="EMBL" id="AYV82771.1"/>
    </source>
</evidence>
<dbReference type="PANTHER" id="PTHR45943">
    <property type="entry name" value="E3 UBIQUITIN-PROTEIN LIGASE MYCBP2"/>
    <property type="match status" value="1"/>
</dbReference>
<reference evidence="1" key="1">
    <citation type="submission" date="2018-10" db="EMBL/GenBank/DDBJ databases">
        <title>Hidden diversity of soil giant viruses.</title>
        <authorList>
            <person name="Schulz F."/>
            <person name="Alteio L."/>
            <person name="Goudeau D."/>
            <person name="Ryan E.M."/>
            <person name="Malmstrom R.R."/>
            <person name="Blanchard J."/>
            <person name="Woyke T."/>
        </authorList>
    </citation>
    <scope>NUCLEOTIDE SEQUENCE</scope>
    <source>
        <strain evidence="1">HYV1</strain>
    </source>
</reference>
<organism evidence="1">
    <name type="scientific">Hyperionvirus sp</name>
    <dbReference type="NCBI Taxonomy" id="2487770"/>
    <lineage>
        <taxon>Viruses</taxon>
        <taxon>Varidnaviria</taxon>
        <taxon>Bamfordvirae</taxon>
        <taxon>Nucleocytoviricota</taxon>
        <taxon>Megaviricetes</taxon>
        <taxon>Imitervirales</taxon>
        <taxon>Mimiviridae</taxon>
        <taxon>Klosneuvirinae</taxon>
    </lineage>
</organism>
<dbReference type="InterPro" id="IPR009091">
    <property type="entry name" value="RCC1/BLIP-II"/>
</dbReference>
<dbReference type="EMBL" id="MK072384">
    <property type="protein sequence ID" value="AYV82771.1"/>
    <property type="molecule type" value="Genomic_DNA"/>
</dbReference>
<dbReference type="SUPFAM" id="SSF50985">
    <property type="entry name" value="RCC1/BLIP-II"/>
    <property type="match status" value="1"/>
</dbReference>
<dbReference type="PROSITE" id="PS50012">
    <property type="entry name" value="RCC1_3"/>
    <property type="match status" value="1"/>
</dbReference>
<accession>A0A3G5A9B3</accession>
<name>A0A3G5A9B3_9VIRU</name>
<dbReference type="Gene3D" id="2.130.10.30">
    <property type="entry name" value="Regulator of chromosome condensation 1/beta-lactamase-inhibitor protein II"/>
    <property type="match status" value="2"/>
</dbReference>
<gene>
    <name evidence="1" type="ORF">Hyperionvirus2_139</name>
</gene>
<protein>
    <submittedName>
        <fullName evidence="1">Chromosome condensation regulator</fullName>
    </submittedName>
</protein>
<dbReference type="InterPro" id="IPR000408">
    <property type="entry name" value="Reg_chr_condens"/>
</dbReference>
<dbReference type="GO" id="GO:0061630">
    <property type="term" value="F:ubiquitin protein ligase activity"/>
    <property type="evidence" value="ECO:0007669"/>
    <property type="project" value="TreeGrafter"/>
</dbReference>
<proteinExistence type="predicted"/>
<sequence>MDLASLFRELPIDIRYVIIGYEYRVLFIVSTLERAKYDWFKLIKMNFGLSYGRDLSKNEEIMSVYLMNCRKERLDIEGSYECEFKRLEDGTLVSRGRNSYGQLGVGDCLVRDLFSEIVGIGKNVVEVKCCSTHTIIRFPDGKLMGCGFNKYGQLGVGDGVNRNVLVEIKGVGKNIAEIICVFRMTIIRFMDGTLMSCGDNRFGQLGLGDFRNRDVFQEIVGIPKNIVEVKSCNSRVIIRLTDGTLMGCGYNKDGQLGVGDSSNRNTFCEIKSIPKNIAQVTCYLDSTILRLTDGIIMCTGRNQWGPIELGHNLTRNVFTRK</sequence>